<sequence>MPRRWFTWLIYALIGLAAFYVVSQLFTNTAGFLTSIIVMIGVAAAIYGLIYFVFIRKRVSGGNTNEMKKYKQAVKQSKQKYGTSTPDTTKMTKTAKKPAKKRKAAPSHLRVINGTKGKDKDNNRATF</sequence>
<evidence type="ECO:0000256" key="2">
    <source>
        <dbReference type="SAM" id="Phobius"/>
    </source>
</evidence>
<dbReference type="InterPro" id="IPR048110">
    <property type="entry name" value="SA1362/YqhP-like"/>
</dbReference>
<accession>A0A1G8PUK6</accession>
<evidence type="ECO:0000313" key="3">
    <source>
        <dbReference type="EMBL" id="SDI95946.1"/>
    </source>
</evidence>
<evidence type="ECO:0000256" key="1">
    <source>
        <dbReference type="SAM" id="MobiDB-lite"/>
    </source>
</evidence>
<dbReference type="NCBIfam" id="NF041554">
    <property type="entry name" value="SA1362_fam"/>
    <property type="match status" value="1"/>
</dbReference>
<evidence type="ECO:0000313" key="4">
    <source>
        <dbReference type="Proteomes" id="UP000199225"/>
    </source>
</evidence>
<feature type="compositionally biased region" description="Basic and acidic residues" evidence="1">
    <location>
        <begin position="116"/>
        <end position="127"/>
    </location>
</feature>
<dbReference type="OrthoDB" id="2974227at2"/>
<dbReference type="STRING" id="86666.SAMN04490247_0198"/>
<dbReference type="Proteomes" id="UP000199225">
    <property type="component" value="Unassembled WGS sequence"/>
</dbReference>
<proteinExistence type="predicted"/>
<keyword evidence="2" id="KW-0472">Membrane</keyword>
<feature type="compositionally biased region" description="Low complexity" evidence="1">
    <location>
        <begin position="83"/>
        <end position="92"/>
    </location>
</feature>
<gene>
    <name evidence="3" type="ORF">SAMN04490247_0198</name>
</gene>
<dbReference type="EMBL" id="FNEV01000001">
    <property type="protein sequence ID" value="SDI95946.1"/>
    <property type="molecule type" value="Genomic_DNA"/>
</dbReference>
<organism evidence="3 4">
    <name type="scientific">Salimicrobium halophilum</name>
    <dbReference type="NCBI Taxonomy" id="86666"/>
    <lineage>
        <taxon>Bacteria</taxon>
        <taxon>Bacillati</taxon>
        <taxon>Bacillota</taxon>
        <taxon>Bacilli</taxon>
        <taxon>Bacillales</taxon>
        <taxon>Bacillaceae</taxon>
        <taxon>Salimicrobium</taxon>
    </lineage>
</organism>
<feature type="transmembrane region" description="Helical" evidence="2">
    <location>
        <begin position="32"/>
        <end position="54"/>
    </location>
</feature>
<keyword evidence="4" id="KW-1185">Reference proteome</keyword>
<protein>
    <submittedName>
        <fullName evidence="3">Uncharacterized protein</fullName>
    </submittedName>
</protein>
<feature type="region of interest" description="Disordered" evidence="1">
    <location>
        <begin position="76"/>
        <end position="127"/>
    </location>
</feature>
<keyword evidence="2" id="KW-0812">Transmembrane</keyword>
<name>A0A1G8PUK6_9BACI</name>
<feature type="compositionally biased region" description="Basic residues" evidence="1">
    <location>
        <begin position="93"/>
        <end position="105"/>
    </location>
</feature>
<feature type="transmembrane region" description="Helical" evidence="2">
    <location>
        <begin position="5"/>
        <end position="26"/>
    </location>
</feature>
<dbReference type="AlphaFoldDB" id="A0A1G8PUK6"/>
<keyword evidence="2" id="KW-1133">Transmembrane helix</keyword>
<reference evidence="4" key="1">
    <citation type="submission" date="2016-10" db="EMBL/GenBank/DDBJ databases">
        <authorList>
            <person name="Varghese N."/>
            <person name="Submissions S."/>
        </authorList>
    </citation>
    <scope>NUCLEOTIDE SEQUENCE [LARGE SCALE GENOMIC DNA]</scope>
    <source>
        <strain evidence="4">DSM 4771</strain>
    </source>
</reference>
<dbReference type="RefSeq" id="WP_093190948.1">
    <property type="nucleotide sequence ID" value="NZ_FNEV01000001.1"/>
</dbReference>